<evidence type="ECO:0000256" key="7">
    <source>
        <dbReference type="SAM" id="MobiDB-lite"/>
    </source>
</evidence>
<evidence type="ECO:0000256" key="2">
    <source>
        <dbReference type="ARBA" id="ARBA00022475"/>
    </source>
</evidence>
<dbReference type="InterPro" id="IPR001173">
    <property type="entry name" value="Glyco_trans_2-like"/>
</dbReference>
<keyword evidence="3" id="KW-0997">Cell inner membrane</keyword>
<accession>A0ABU9GGD9</accession>
<gene>
    <name evidence="9" type="ORF">V6243_07970</name>
</gene>
<keyword evidence="9" id="KW-0328">Glycosyltransferase</keyword>
<evidence type="ECO:0000313" key="10">
    <source>
        <dbReference type="Proteomes" id="UP001378242"/>
    </source>
</evidence>
<keyword evidence="6" id="KW-0012">Acyltransferase</keyword>
<dbReference type="EC" id="2.4.-.-" evidence="9"/>
<protein>
    <submittedName>
        <fullName evidence="9">Glycosyltransferase</fullName>
        <ecNumber evidence="9">2.4.-.-</ecNumber>
    </submittedName>
</protein>
<evidence type="ECO:0000256" key="6">
    <source>
        <dbReference type="ARBA" id="ARBA00023315"/>
    </source>
</evidence>
<dbReference type="CDD" id="cd07984">
    <property type="entry name" value="LPLAT_LABLAT-like"/>
    <property type="match status" value="1"/>
</dbReference>
<dbReference type="CDD" id="cd04179">
    <property type="entry name" value="DPM_DPG-synthase_like"/>
    <property type="match status" value="1"/>
</dbReference>
<proteinExistence type="predicted"/>
<evidence type="ECO:0000256" key="4">
    <source>
        <dbReference type="ARBA" id="ARBA00022679"/>
    </source>
</evidence>
<name>A0ABU9GGD9_COBMA</name>
<feature type="compositionally biased region" description="Polar residues" evidence="7">
    <location>
        <begin position="1"/>
        <end position="10"/>
    </location>
</feature>
<feature type="region of interest" description="Disordered" evidence="7">
    <location>
        <begin position="1"/>
        <end position="25"/>
    </location>
</feature>
<keyword evidence="4 9" id="KW-0808">Transferase</keyword>
<dbReference type="InterPro" id="IPR004960">
    <property type="entry name" value="LipA_acyltrans"/>
</dbReference>
<organism evidence="9 10">
    <name type="scientific">Cobetia marina</name>
    <name type="common">Deleya marina</name>
    <dbReference type="NCBI Taxonomy" id="28258"/>
    <lineage>
        <taxon>Bacteria</taxon>
        <taxon>Pseudomonadati</taxon>
        <taxon>Pseudomonadota</taxon>
        <taxon>Gammaproteobacteria</taxon>
        <taxon>Oceanospirillales</taxon>
        <taxon>Halomonadaceae</taxon>
        <taxon>Cobetia</taxon>
    </lineage>
</organism>
<evidence type="ECO:0000259" key="8">
    <source>
        <dbReference type="Pfam" id="PF00535"/>
    </source>
</evidence>
<dbReference type="PANTHER" id="PTHR10859:SF91">
    <property type="entry name" value="DOLICHYL-PHOSPHATE BETA-GLUCOSYLTRANSFERASE"/>
    <property type="match status" value="1"/>
</dbReference>
<keyword evidence="2" id="KW-1003">Cell membrane</keyword>
<evidence type="ECO:0000313" key="9">
    <source>
        <dbReference type="EMBL" id="MEL0616770.1"/>
    </source>
</evidence>
<feature type="region of interest" description="Disordered" evidence="7">
    <location>
        <begin position="276"/>
        <end position="300"/>
    </location>
</feature>
<evidence type="ECO:0000256" key="1">
    <source>
        <dbReference type="ARBA" id="ARBA00004533"/>
    </source>
</evidence>
<evidence type="ECO:0000256" key="5">
    <source>
        <dbReference type="ARBA" id="ARBA00023136"/>
    </source>
</evidence>
<dbReference type="EMBL" id="JBAKAP010000007">
    <property type="protein sequence ID" value="MEL0616770.1"/>
    <property type="molecule type" value="Genomic_DNA"/>
</dbReference>
<dbReference type="RefSeq" id="WP_341542323.1">
    <property type="nucleotide sequence ID" value="NZ_JBAKAP010000007.1"/>
</dbReference>
<comment type="caution">
    <text evidence="9">The sequence shown here is derived from an EMBL/GenBank/DDBJ whole genome shotgun (WGS) entry which is preliminary data.</text>
</comment>
<dbReference type="Pfam" id="PF00535">
    <property type="entry name" value="Glycos_transf_2"/>
    <property type="match status" value="1"/>
</dbReference>
<evidence type="ECO:0000256" key="3">
    <source>
        <dbReference type="ARBA" id="ARBA00022519"/>
    </source>
</evidence>
<sequence length="649" mass="71471">MSQSPAPVSDSQHDSEQHLSRQSAPEQSNALRACVVIPVYDHPATIAGVCAGLAPLGLPIVLVDDGCSAPCAEVLDQLAAEGHHLVRRTHNGGKGAAVRSGLQAAEQLGFTHALQVDADGQHDVSDLPAFLKGMQENPDCLQIGYPEYDASVPRIRFYGRYASHVWVWINTLSLAIRDTMCGVRLYPLAATNRLLARNDCGDRMSFDTEVLVRWYWAGGEVANLPVRVSYPTGGVSHFRPGHDNLLISAMHTRLFCGMLLRSPTLAWRTLSRRGGKRQTAHAQDDALTDGEDRAAQTADDSVAPNHWARLSETGSLSGMRLMVTIRRRLGAWPFRIALFPVLMWYFLLRGVARRASFDYLRRLEPGLGGVRLWARSFAHFMQFGEAIMDKVSAWSGEIPLSSLTGTGPEDLRDAALRGEGGIILVAHHGNLDVINAIGERHDIDLCALVHTRHAEKFNQLLEQATGRKPPQMIEVSEITPATAMALGDRVNRGGFVVIAADRVPIPPESVAAERENAGGSERESVEQSAVTRARVQHCDFIDQPAPFPVGPFMLAALLRCHVYTLSCVREQGGANPRFRVDFAPFDDSRAVKRSTREAWIEQAMQRHAGHLEARVKRHPLQWFNFFDFWHQAPDVPTSSEGASGSERVT</sequence>
<dbReference type="PANTHER" id="PTHR10859">
    <property type="entry name" value="GLYCOSYL TRANSFERASE"/>
    <property type="match status" value="1"/>
</dbReference>
<dbReference type="InterPro" id="IPR029044">
    <property type="entry name" value="Nucleotide-diphossugar_trans"/>
</dbReference>
<keyword evidence="10" id="KW-1185">Reference proteome</keyword>
<comment type="subcellular location">
    <subcellularLocation>
        <location evidence="1">Cell inner membrane</location>
    </subcellularLocation>
</comment>
<reference evidence="9 10" key="1">
    <citation type="submission" date="2024-02" db="EMBL/GenBank/DDBJ databases">
        <title>Bacteria isolated from the canopy kelp, Nereocystis luetkeana.</title>
        <authorList>
            <person name="Pfister C.A."/>
            <person name="Younker I.T."/>
            <person name="Light S.H."/>
        </authorList>
    </citation>
    <scope>NUCLEOTIDE SEQUENCE [LARGE SCALE GENOMIC DNA]</scope>
    <source>
        <strain evidence="9 10">TI.5.07</strain>
    </source>
</reference>
<dbReference type="SUPFAM" id="SSF53448">
    <property type="entry name" value="Nucleotide-diphospho-sugar transferases"/>
    <property type="match status" value="1"/>
</dbReference>
<dbReference type="Proteomes" id="UP001378242">
    <property type="component" value="Unassembled WGS sequence"/>
</dbReference>
<dbReference type="Gene3D" id="3.90.550.10">
    <property type="entry name" value="Spore Coat Polysaccharide Biosynthesis Protein SpsA, Chain A"/>
    <property type="match status" value="1"/>
</dbReference>
<dbReference type="GO" id="GO:0016757">
    <property type="term" value="F:glycosyltransferase activity"/>
    <property type="evidence" value="ECO:0007669"/>
    <property type="project" value="UniProtKB-KW"/>
</dbReference>
<keyword evidence="5" id="KW-0472">Membrane</keyword>
<feature type="domain" description="Glycosyltransferase 2-like" evidence="8">
    <location>
        <begin position="34"/>
        <end position="160"/>
    </location>
</feature>